<dbReference type="PANTHER" id="PTHR11540:SF16">
    <property type="entry name" value="MALATE DEHYDROGENASE, MITOCHONDRIAL"/>
    <property type="match status" value="1"/>
</dbReference>
<comment type="subunit">
    <text evidence="2">Homodimer.</text>
</comment>
<gene>
    <name evidence="9" type="primary">At3g47520_3</name>
    <name evidence="9" type="ORF">g.39340</name>
</gene>
<dbReference type="SUPFAM" id="SSF51735">
    <property type="entry name" value="NAD(P)-binding Rossmann-fold domains"/>
    <property type="match status" value="1"/>
</dbReference>
<evidence type="ECO:0000256" key="1">
    <source>
        <dbReference type="ARBA" id="ARBA00008824"/>
    </source>
</evidence>
<reference evidence="9" key="1">
    <citation type="submission" date="2015-07" db="EMBL/GenBank/DDBJ databases">
        <title>Transcriptome Assembly of Anthurium amnicola.</title>
        <authorList>
            <person name="Suzuki J."/>
        </authorList>
    </citation>
    <scope>NUCLEOTIDE SEQUENCE</scope>
</reference>
<dbReference type="FunFam" id="3.40.50.720:FF:000268">
    <property type="entry name" value="Malate dehydrogenase"/>
    <property type="match status" value="1"/>
</dbReference>
<keyword evidence="6" id="KW-0520">NAD</keyword>
<dbReference type="GO" id="GO:0005739">
    <property type="term" value="C:mitochondrion"/>
    <property type="evidence" value="ECO:0007669"/>
    <property type="project" value="TreeGrafter"/>
</dbReference>
<dbReference type="GO" id="GO:0006099">
    <property type="term" value="P:tricarboxylic acid cycle"/>
    <property type="evidence" value="ECO:0007669"/>
    <property type="project" value="UniProtKB-KW"/>
</dbReference>
<feature type="non-terminal residue" evidence="9">
    <location>
        <position position="1"/>
    </location>
</feature>
<feature type="region of interest" description="Disordered" evidence="7">
    <location>
        <begin position="109"/>
        <end position="135"/>
    </location>
</feature>
<comment type="similarity">
    <text evidence="1">Belongs to the LDH/MDH superfamily. MDH type 1 family.</text>
</comment>
<dbReference type="Pfam" id="PF00056">
    <property type="entry name" value="Ldh_1_N"/>
    <property type="match status" value="1"/>
</dbReference>
<evidence type="ECO:0000313" key="9">
    <source>
        <dbReference type="EMBL" id="JAT47576.1"/>
    </source>
</evidence>
<keyword evidence="4" id="KW-0816">Tricarboxylic acid cycle</keyword>
<keyword evidence="5" id="KW-0560">Oxidoreductase</keyword>
<dbReference type="EMBL" id="GDJX01020360">
    <property type="protein sequence ID" value="JAT47576.1"/>
    <property type="molecule type" value="Transcribed_RNA"/>
</dbReference>
<accession>A0A1D1XYV5</accession>
<name>A0A1D1XYV5_9ARAE</name>
<dbReference type="InterPro" id="IPR001236">
    <property type="entry name" value="Lactate/malate_DH_N"/>
</dbReference>
<dbReference type="AlphaFoldDB" id="A0A1D1XYV5"/>
<evidence type="ECO:0000256" key="3">
    <source>
        <dbReference type="ARBA" id="ARBA00012995"/>
    </source>
</evidence>
<organism evidence="9">
    <name type="scientific">Anthurium amnicola</name>
    <dbReference type="NCBI Taxonomy" id="1678845"/>
    <lineage>
        <taxon>Eukaryota</taxon>
        <taxon>Viridiplantae</taxon>
        <taxon>Streptophyta</taxon>
        <taxon>Embryophyta</taxon>
        <taxon>Tracheophyta</taxon>
        <taxon>Spermatophyta</taxon>
        <taxon>Magnoliopsida</taxon>
        <taxon>Liliopsida</taxon>
        <taxon>Araceae</taxon>
        <taxon>Pothoideae</taxon>
        <taxon>Potheae</taxon>
        <taxon>Anthurium</taxon>
    </lineage>
</organism>
<proteinExistence type="inferred from homology"/>
<feature type="non-terminal residue" evidence="9">
    <location>
        <position position="249"/>
    </location>
</feature>
<feature type="domain" description="Lactate/malate dehydrogenase N-terminal" evidence="8">
    <location>
        <begin position="143"/>
        <end position="248"/>
    </location>
</feature>
<evidence type="ECO:0000256" key="7">
    <source>
        <dbReference type="SAM" id="MobiDB-lite"/>
    </source>
</evidence>
<dbReference type="InterPro" id="IPR036291">
    <property type="entry name" value="NAD(P)-bd_dom_sf"/>
</dbReference>
<evidence type="ECO:0000256" key="4">
    <source>
        <dbReference type="ARBA" id="ARBA00022532"/>
    </source>
</evidence>
<protein>
    <recommendedName>
        <fullName evidence="3">malate dehydrogenase</fullName>
        <ecNumber evidence="3">1.1.1.37</ecNumber>
    </recommendedName>
</protein>
<dbReference type="GO" id="GO:0030060">
    <property type="term" value="F:L-malate dehydrogenase (NAD+) activity"/>
    <property type="evidence" value="ECO:0007669"/>
    <property type="project" value="UniProtKB-EC"/>
</dbReference>
<evidence type="ECO:0000256" key="2">
    <source>
        <dbReference type="ARBA" id="ARBA00011738"/>
    </source>
</evidence>
<evidence type="ECO:0000259" key="8">
    <source>
        <dbReference type="Pfam" id="PF00056"/>
    </source>
</evidence>
<sequence length="249" mass="25844">GQPDILPCRLPRHFLPRESERDGEVGGSAELPVAVISCSSETISPGKMAATIAPALSAPSASSYIAQTGFRVKPKPFRVSFNNPKALTSYCGLKATSSVNCESETSFLGKESSDGLRQSGTSRAVAPRQSSMKPLQPQASTFKVTVLGAAGGIGQPLALLIKMSPLVSTLHLYDIANARGVAADLSHCNTPSHVLGFHGPAELANSLKGVDVVVIPAGVSIKPGMTRDDLFNINGSIVKPLVEAVADNA</sequence>
<dbReference type="EC" id="1.1.1.37" evidence="3"/>
<evidence type="ECO:0000256" key="5">
    <source>
        <dbReference type="ARBA" id="ARBA00023002"/>
    </source>
</evidence>
<dbReference type="Gene3D" id="3.40.50.720">
    <property type="entry name" value="NAD(P)-binding Rossmann-like Domain"/>
    <property type="match status" value="1"/>
</dbReference>
<evidence type="ECO:0000256" key="6">
    <source>
        <dbReference type="ARBA" id="ARBA00023027"/>
    </source>
</evidence>
<dbReference type="PANTHER" id="PTHR11540">
    <property type="entry name" value="MALATE AND LACTATE DEHYDROGENASE"/>
    <property type="match status" value="1"/>
</dbReference>
<feature type="compositionally biased region" description="Polar residues" evidence="7">
    <location>
        <begin position="115"/>
        <end position="135"/>
    </location>
</feature>